<evidence type="ECO:0000313" key="9">
    <source>
        <dbReference type="Proteomes" id="UP000460435"/>
    </source>
</evidence>
<evidence type="ECO:0000256" key="3">
    <source>
        <dbReference type="ARBA" id="ARBA00022801"/>
    </source>
</evidence>
<comment type="pathway">
    <text evidence="1">Glycan metabolism; L-arabinan degradation.</text>
</comment>
<dbReference type="InterPro" id="IPR035992">
    <property type="entry name" value="Ricin_B-like_lectins"/>
</dbReference>
<dbReference type="Pfam" id="PF00652">
    <property type="entry name" value="Ricin_B_lectin"/>
    <property type="match status" value="1"/>
</dbReference>
<dbReference type="Gene3D" id="2.115.10.20">
    <property type="entry name" value="Glycosyl hydrolase domain, family 43"/>
    <property type="match status" value="1"/>
</dbReference>
<dbReference type="GO" id="GO:0005975">
    <property type="term" value="P:carbohydrate metabolic process"/>
    <property type="evidence" value="ECO:0007669"/>
    <property type="project" value="InterPro"/>
</dbReference>
<dbReference type="SUPFAM" id="SSF75005">
    <property type="entry name" value="Arabinanase/levansucrase/invertase"/>
    <property type="match status" value="1"/>
</dbReference>
<dbReference type="CDD" id="cd00161">
    <property type="entry name" value="beta-trefoil_Ricin-like"/>
    <property type="match status" value="1"/>
</dbReference>
<dbReference type="AlphaFoldDB" id="A0A7K3M1G6"/>
<dbReference type="InterPro" id="IPR050727">
    <property type="entry name" value="GH43_arabinanases"/>
</dbReference>
<evidence type="ECO:0000256" key="2">
    <source>
        <dbReference type="ARBA" id="ARBA00009865"/>
    </source>
</evidence>
<dbReference type="InterPro" id="IPR006311">
    <property type="entry name" value="TAT_signal"/>
</dbReference>
<dbReference type="CDD" id="cd08998">
    <property type="entry name" value="GH43_Arb43a-like"/>
    <property type="match status" value="1"/>
</dbReference>
<gene>
    <name evidence="8" type="ORF">F7O44_08560</name>
</gene>
<dbReference type="GO" id="GO:0004553">
    <property type="term" value="F:hydrolase activity, hydrolyzing O-glycosyl compounds"/>
    <property type="evidence" value="ECO:0007669"/>
    <property type="project" value="InterPro"/>
</dbReference>
<evidence type="ECO:0000256" key="4">
    <source>
        <dbReference type="ARBA" id="ARBA00023295"/>
    </source>
</evidence>
<reference evidence="8 9" key="1">
    <citation type="submission" date="2019-11" db="EMBL/GenBank/DDBJ databases">
        <authorList>
            <person name="Li X.-J."/>
            <person name="Feng X.-M."/>
        </authorList>
    </citation>
    <scope>NUCLEOTIDE SEQUENCE [LARGE SCALE GENOMIC DNA]</scope>
    <source>
        <strain evidence="8 9">XMNu-373</strain>
    </source>
</reference>
<dbReference type="PROSITE" id="PS50231">
    <property type="entry name" value="RICIN_B_LECTIN"/>
    <property type="match status" value="1"/>
</dbReference>
<comment type="similarity">
    <text evidence="2">Belongs to the glycosyl hydrolase 43 family.</text>
</comment>
<dbReference type="InterPro" id="IPR023296">
    <property type="entry name" value="Glyco_hydro_beta-prop_sf"/>
</dbReference>
<evidence type="ECO:0000256" key="1">
    <source>
        <dbReference type="ARBA" id="ARBA00004834"/>
    </source>
</evidence>
<dbReference type="SUPFAM" id="SSF50370">
    <property type="entry name" value="Ricin B-like lectins"/>
    <property type="match status" value="1"/>
</dbReference>
<dbReference type="PANTHER" id="PTHR43301">
    <property type="entry name" value="ARABINAN ENDO-1,5-ALPHA-L-ARABINOSIDASE"/>
    <property type="match status" value="1"/>
</dbReference>
<feature type="active site" description="Proton donor" evidence="5">
    <location>
        <position position="258"/>
    </location>
</feature>
<protein>
    <submittedName>
        <fullName evidence="8">Family 43 glycosylhydrolase</fullName>
    </submittedName>
</protein>
<dbReference type="EMBL" id="WLZY01000002">
    <property type="protein sequence ID" value="NDL57119.1"/>
    <property type="molecule type" value="Genomic_DNA"/>
</dbReference>
<dbReference type="InterPro" id="IPR006710">
    <property type="entry name" value="Glyco_hydro_43"/>
</dbReference>
<dbReference type="PROSITE" id="PS51318">
    <property type="entry name" value="TAT"/>
    <property type="match status" value="1"/>
</dbReference>
<dbReference type="Proteomes" id="UP000460435">
    <property type="component" value="Unassembled WGS sequence"/>
</dbReference>
<dbReference type="Pfam" id="PF04616">
    <property type="entry name" value="Glyco_hydro_43"/>
    <property type="match status" value="1"/>
</dbReference>
<comment type="caution">
    <text evidence="8">The sequence shown here is derived from an EMBL/GenBank/DDBJ whole genome shotgun (WGS) entry which is preliminary data.</text>
</comment>
<keyword evidence="9" id="KW-1185">Reference proteome</keyword>
<sequence length="667" mass="71504">MKAFANTTTARRSLTIRAAGIGLAAVMPLAVLMPVAVADEPDSRAIAQASTDQDAAPAGQIPLTGSVSLHDPTLFADDDTYYVSATNGPIRSAPSLEGPWTNLGSVPRADWTSSLPGLSGGLWAPHVQRIDDTFYFYYSTSDFGTNSSAIGLKTTRTPGDPSSYVDHGAPIVTSGEPDPDHATHNAIDPAIWPDENGDWWLVWGSHFDGIMIQQLGEDMASLVGERYMVAHRSSETFPILDPGCPFPEPACANFNRIEGPSIFERDGYFYLMAAWDWCCRPNGNDNTYKIIIGRSENIFGPYVDKNGVDLAEGGGSIILNSRAAASDVTPSGLYRAPGGPDIFVEDDVYHLIYHAYRPQNTLGIWPMSWHDGWPYLNQPDGGAYDLADREYVRLVNQDGIITDPDSLQNPVASDRCLTATAEGSETSVIQTTCDTSLGQVWEMLMGDDGFWRFRNMGGPDGEAICLTMADDSGAIGTDVVVTGCDASADLQHWYLDDAGHGFHRPVVKDANLALEVENTCEPAASYNCDGVVGTNVVGGVRRDGDHTAGNLTQAAKWPPQQWQLSRVEMTADLLLAAFDGFVADGGVVGSGPGGSPERRVAVLRHMLAEAAAQIEAGDDDAALAQLSDAQRRIHVSGSVHPSHLVSGADAARLHGLIEQLKDGLNRN</sequence>
<dbReference type="Gene3D" id="2.80.10.50">
    <property type="match status" value="1"/>
</dbReference>
<organism evidence="8 9">
    <name type="scientific">Phytoactinopolyspora mesophila</name>
    <dbReference type="NCBI Taxonomy" id="2650750"/>
    <lineage>
        <taxon>Bacteria</taxon>
        <taxon>Bacillati</taxon>
        <taxon>Actinomycetota</taxon>
        <taxon>Actinomycetes</taxon>
        <taxon>Jiangellales</taxon>
        <taxon>Jiangellaceae</taxon>
        <taxon>Phytoactinopolyspora</taxon>
    </lineage>
</organism>
<dbReference type="RefSeq" id="WP_162449795.1">
    <property type="nucleotide sequence ID" value="NZ_WLZY01000002.1"/>
</dbReference>
<feature type="site" description="Important for catalytic activity, responsible for pKa modulation of the active site Glu and correct orientation of both the proton donor and substrate" evidence="6">
    <location>
        <position position="188"/>
    </location>
</feature>
<accession>A0A7K3M1G6</accession>
<name>A0A7K3M1G6_9ACTN</name>
<dbReference type="InterPro" id="IPR000772">
    <property type="entry name" value="Ricin_B_lectin"/>
</dbReference>
<dbReference type="PANTHER" id="PTHR43301:SF3">
    <property type="entry name" value="ARABINAN ENDO-1,5-ALPHA-L-ARABINOSIDASE A-RELATED"/>
    <property type="match status" value="1"/>
</dbReference>
<evidence type="ECO:0000256" key="6">
    <source>
        <dbReference type="PIRSR" id="PIRSR606710-2"/>
    </source>
</evidence>
<evidence type="ECO:0000313" key="8">
    <source>
        <dbReference type="EMBL" id="NDL57119.1"/>
    </source>
</evidence>
<evidence type="ECO:0000259" key="7">
    <source>
        <dbReference type="Pfam" id="PF00652"/>
    </source>
</evidence>
<feature type="domain" description="Ricin B lectin" evidence="7">
    <location>
        <begin position="407"/>
        <end position="518"/>
    </location>
</feature>
<keyword evidence="3 8" id="KW-0378">Hydrolase</keyword>
<feature type="active site" description="Proton acceptor" evidence="5">
    <location>
        <position position="71"/>
    </location>
</feature>
<keyword evidence="4" id="KW-0326">Glycosidase</keyword>
<proteinExistence type="inferred from homology"/>
<evidence type="ECO:0000256" key="5">
    <source>
        <dbReference type="PIRSR" id="PIRSR606710-1"/>
    </source>
</evidence>